<dbReference type="Proteomes" id="UP000663637">
    <property type="component" value="Chromosome"/>
</dbReference>
<dbReference type="InterPro" id="IPR032710">
    <property type="entry name" value="NTF2-like_dom_sf"/>
</dbReference>
<evidence type="ECO:0000313" key="2">
    <source>
        <dbReference type="EMBL" id="QSB44343.1"/>
    </source>
</evidence>
<organism evidence="2 3">
    <name type="scientific">Tsuneonella flava</name>
    <dbReference type="NCBI Taxonomy" id="2055955"/>
    <lineage>
        <taxon>Bacteria</taxon>
        <taxon>Pseudomonadati</taxon>
        <taxon>Pseudomonadota</taxon>
        <taxon>Alphaproteobacteria</taxon>
        <taxon>Sphingomonadales</taxon>
        <taxon>Erythrobacteraceae</taxon>
        <taxon>Tsuneonella</taxon>
    </lineage>
</organism>
<accession>A0ABX7K924</accession>
<dbReference type="SUPFAM" id="SSF54427">
    <property type="entry name" value="NTF2-like"/>
    <property type="match status" value="1"/>
</dbReference>
<dbReference type="RefSeq" id="WP_205441720.1">
    <property type="nucleotide sequence ID" value="NZ_CP061510.1"/>
</dbReference>
<protein>
    <submittedName>
        <fullName evidence="2">Nuclear transport factor 2 family protein</fullName>
    </submittedName>
</protein>
<evidence type="ECO:0000313" key="3">
    <source>
        <dbReference type="Proteomes" id="UP000663637"/>
    </source>
</evidence>
<proteinExistence type="predicted"/>
<dbReference type="Gene3D" id="3.10.450.50">
    <property type="match status" value="1"/>
</dbReference>
<gene>
    <name evidence="2" type="ORF">IDJ81_13655</name>
</gene>
<name>A0ABX7K924_9SPHN</name>
<evidence type="ECO:0000259" key="1">
    <source>
        <dbReference type="Pfam" id="PF12680"/>
    </source>
</evidence>
<feature type="domain" description="SnoaL-like" evidence="1">
    <location>
        <begin position="17"/>
        <end position="115"/>
    </location>
</feature>
<dbReference type="Pfam" id="PF12680">
    <property type="entry name" value="SnoaL_2"/>
    <property type="match status" value="1"/>
</dbReference>
<dbReference type="EMBL" id="CP061510">
    <property type="protein sequence ID" value="QSB44343.1"/>
    <property type="molecule type" value="Genomic_DNA"/>
</dbReference>
<keyword evidence="3" id="KW-1185">Reference proteome</keyword>
<dbReference type="InterPro" id="IPR037401">
    <property type="entry name" value="SnoaL-like"/>
</dbReference>
<sequence>MTTDKSMTPSEAYDLLQRMFAVFMNPQTKQDDLAEFLTPDYVQRVDGKQLDYNEFLMHHQALQRTISSGSVNFEHFVTDGVSAATVHTAEAVKRTGERIRLRVIAYYQFCGNRISLVDELTQLLNGEQEDRDLGSRTVPA</sequence>
<reference evidence="2 3" key="1">
    <citation type="submission" date="2020-09" db="EMBL/GenBank/DDBJ databases">
        <title>Complete genome sequence of altererythrobacter flavus SS-21NJ, isolated from Dongying oil sludge in Shandong province.</title>
        <authorList>
            <person name="Sun S."/>
            <person name="Zhang Z."/>
        </authorList>
    </citation>
    <scope>NUCLEOTIDE SEQUENCE [LARGE SCALE GENOMIC DNA]</scope>
    <source>
        <strain evidence="2 3">SS-21NJ</strain>
    </source>
</reference>